<dbReference type="Gene3D" id="3.40.710.10">
    <property type="entry name" value="DD-peptidase/beta-lactamase superfamily"/>
    <property type="match status" value="1"/>
</dbReference>
<dbReference type="InterPro" id="IPR012338">
    <property type="entry name" value="Beta-lactam/transpept-like"/>
</dbReference>
<sequence>MGAQISSPPARISGIGDSLEPIRKKSNLPGMGCLVISGDKVLAEGCCGLRALGREIPIQLSDRWHIGSCTKAMTATLIALLEEEGALSLDAAVTTYLKVSCGACAHEGWDQVTLDHLMCHTGGVPGDLLKFSIWGDLWRAPDGVTGRRLFVDWLLQRPPGKLGQYEYANGGYMLLGSVVAAVTGRCWEEVITQKLFAPLKMTSIGFGAPGTKSDNTRCICTSAYDYDEPWGHQQGKAYPGVDNPAAVRPAGGIHMSLKDWGRFVSLHLHGARGEEGLLLKPSTFRKLHRTFDSKTEYARGWIVTTEEWGHGPVLQHAGSNTFWLTEVWVAPNMNFACLLACNELNQAAGRALDEARGLLVERYIDTCSDVHSDLQSL</sequence>
<reference evidence="2" key="1">
    <citation type="submission" date="2021-02" db="EMBL/GenBank/DDBJ databases">
        <authorList>
            <person name="Dougan E. K."/>
            <person name="Rhodes N."/>
            <person name="Thang M."/>
            <person name="Chan C."/>
        </authorList>
    </citation>
    <scope>NUCLEOTIDE SEQUENCE</scope>
</reference>
<accession>A0A812MM84</accession>
<evidence type="ECO:0000259" key="1">
    <source>
        <dbReference type="Pfam" id="PF00144"/>
    </source>
</evidence>
<dbReference type="Pfam" id="PF00144">
    <property type="entry name" value="Beta-lactamase"/>
    <property type="match status" value="1"/>
</dbReference>
<comment type="caution">
    <text evidence="2">The sequence shown here is derived from an EMBL/GenBank/DDBJ whole genome shotgun (WGS) entry which is preliminary data.</text>
</comment>
<keyword evidence="3" id="KW-1185">Reference proteome</keyword>
<evidence type="ECO:0000313" key="3">
    <source>
        <dbReference type="Proteomes" id="UP000601435"/>
    </source>
</evidence>
<dbReference type="InterPro" id="IPR001466">
    <property type="entry name" value="Beta-lactam-related"/>
</dbReference>
<organism evidence="2 3">
    <name type="scientific">Symbiodinium necroappetens</name>
    <dbReference type="NCBI Taxonomy" id="1628268"/>
    <lineage>
        <taxon>Eukaryota</taxon>
        <taxon>Sar</taxon>
        <taxon>Alveolata</taxon>
        <taxon>Dinophyceae</taxon>
        <taxon>Suessiales</taxon>
        <taxon>Symbiodiniaceae</taxon>
        <taxon>Symbiodinium</taxon>
    </lineage>
</organism>
<evidence type="ECO:0000313" key="2">
    <source>
        <dbReference type="EMBL" id="CAE7273481.1"/>
    </source>
</evidence>
<protein>
    <submittedName>
        <fullName evidence="2">Flp protein</fullName>
    </submittedName>
</protein>
<dbReference type="SUPFAM" id="SSF56601">
    <property type="entry name" value="beta-lactamase/transpeptidase-like"/>
    <property type="match status" value="1"/>
</dbReference>
<dbReference type="AlphaFoldDB" id="A0A812MM84"/>
<dbReference type="InterPro" id="IPR050789">
    <property type="entry name" value="Diverse_Enzym_Activities"/>
</dbReference>
<dbReference type="EMBL" id="CAJNJA010011484">
    <property type="protein sequence ID" value="CAE7273481.1"/>
    <property type="molecule type" value="Genomic_DNA"/>
</dbReference>
<dbReference type="PANTHER" id="PTHR43283">
    <property type="entry name" value="BETA-LACTAMASE-RELATED"/>
    <property type="match status" value="1"/>
</dbReference>
<name>A0A812MM84_9DINO</name>
<feature type="domain" description="Beta-lactamase-related" evidence="1">
    <location>
        <begin position="21"/>
        <end position="357"/>
    </location>
</feature>
<dbReference type="OrthoDB" id="5946976at2759"/>
<gene>
    <name evidence="2" type="primary">flp</name>
    <name evidence="2" type="ORF">SNEC2469_LOCUS6601</name>
</gene>
<dbReference type="Proteomes" id="UP000601435">
    <property type="component" value="Unassembled WGS sequence"/>
</dbReference>
<proteinExistence type="predicted"/>